<evidence type="ECO:0000313" key="11">
    <source>
        <dbReference type="EMBL" id="PUA34431.1"/>
    </source>
</evidence>
<sequence length="295" mass="32467">MPLEDKPKWIRVKIPSGPTYSRIRRVLRSKALHTVCEEALCPNVADCWGCGTVTIMLLGDVCTRSCRFCAVKVGKPMGLVDEDEPERVAAAVSELGLDYVVLTSVCRDDLQDGGARVFAEAVRAIRRAVPKARVEVLIPDFKGDRDAIEAVVRSRPDVIGHNLETVKRLTPIVRDRRAGYNLSLNVLKTVKELDGSILTKSSLMLGLGEVEHEVLEAMADLRSVDVDILTLGQYLSPTKRHLPVAEYIPPETFDRLRDLALSLGFKGVASAPLVRSSYKAAELFQRVLKGDTYGG</sequence>
<dbReference type="GO" id="GO:0016992">
    <property type="term" value="F:lipoate synthase activity"/>
    <property type="evidence" value="ECO:0007669"/>
    <property type="project" value="UniProtKB-UniRule"/>
</dbReference>
<feature type="binding site" evidence="9">
    <location>
        <position position="36"/>
    </location>
    <ligand>
        <name>[4Fe-4S] cluster</name>
        <dbReference type="ChEBI" id="CHEBI:49883"/>
        <label>1</label>
    </ligand>
</feature>
<dbReference type="FunFam" id="3.20.20.70:FF:000040">
    <property type="entry name" value="Lipoyl synthase"/>
    <property type="match status" value="1"/>
</dbReference>
<feature type="binding site" evidence="9">
    <location>
        <position position="66"/>
    </location>
    <ligand>
        <name>[4Fe-4S] cluster</name>
        <dbReference type="ChEBI" id="CHEBI:49883"/>
        <label>2</label>
        <note>4Fe-4S-S-AdoMet</note>
    </ligand>
</feature>
<dbReference type="GO" id="GO:0005737">
    <property type="term" value="C:cytoplasm"/>
    <property type="evidence" value="ECO:0007669"/>
    <property type="project" value="UniProtKB-SubCell"/>
</dbReference>
<evidence type="ECO:0000256" key="8">
    <source>
        <dbReference type="ARBA" id="ARBA00047326"/>
    </source>
</evidence>
<comment type="pathway">
    <text evidence="9">Protein modification; protein lipoylation via endogenous pathway; protein N(6)-(lipoyl)lysine from octanoyl-[acyl-carrier-protein]: step 2/2.</text>
</comment>
<dbReference type="CDD" id="cd01335">
    <property type="entry name" value="Radical_SAM"/>
    <property type="match status" value="1"/>
</dbReference>
<dbReference type="GO" id="GO:0009249">
    <property type="term" value="P:protein lipoylation"/>
    <property type="evidence" value="ECO:0007669"/>
    <property type="project" value="UniProtKB-UniRule"/>
</dbReference>
<feature type="binding site" evidence="9">
    <location>
        <position position="41"/>
    </location>
    <ligand>
        <name>[4Fe-4S] cluster</name>
        <dbReference type="ChEBI" id="CHEBI:49883"/>
        <label>1</label>
    </ligand>
</feature>
<keyword evidence="5 9" id="KW-0479">Metal-binding</keyword>
<evidence type="ECO:0000256" key="6">
    <source>
        <dbReference type="ARBA" id="ARBA00023004"/>
    </source>
</evidence>
<dbReference type="PIRSF" id="PIRSF005963">
    <property type="entry name" value="Lipoyl_synth"/>
    <property type="match status" value="1"/>
</dbReference>
<evidence type="ECO:0000256" key="3">
    <source>
        <dbReference type="ARBA" id="ARBA00022679"/>
    </source>
</evidence>
<feature type="binding site" evidence="9">
    <location>
        <position position="47"/>
    </location>
    <ligand>
        <name>[4Fe-4S] cluster</name>
        <dbReference type="ChEBI" id="CHEBI:49883"/>
        <label>1</label>
    </ligand>
</feature>
<evidence type="ECO:0000256" key="9">
    <source>
        <dbReference type="HAMAP-Rule" id="MF_00206"/>
    </source>
</evidence>
<reference evidence="11 12" key="1">
    <citation type="submission" date="2017-04" db="EMBL/GenBank/DDBJ databases">
        <title>Draft Aigarchaeota genome from a New Zealand hot spring.</title>
        <authorList>
            <person name="Reysenbach A.-L."/>
            <person name="Donaho J.A."/>
            <person name="Gerhart J."/>
            <person name="Kelley J.F."/>
            <person name="Kouba K."/>
            <person name="Podar M."/>
            <person name="Stott M."/>
        </authorList>
    </citation>
    <scope>NUCLEOTIDE SEQUENCE [LARGE SCALE GENOMIC DNA]</scope>
    <source>
        <strain evidence="11">NZ13_MG1</strain>
    </source>
</reference>
<feature type="binding site" evidence="9">
    <location>
        <position position="62"/>
    </location>
    <ligand>
        <name>[4Fe-4S] cluster</name>
        <dbReference type="ChEBI" id="CHEBI:49883"/>
        <label>2</label>
        <note>4Fe-4S-S-AdoMet</note>
    </ligand>
</feature>
<dbReference type="NCBIfam" id="NF004019">
    <property type="entry name" value="PRK05481.1"/>
    <property type="match status" value="1"/>
</dbReference>
<dbReference type="InterPro" id="IPR006638">
    <property type="entry name" value="Elp3/MiaA/NifB-like_rSAM"/>
</dbReference>
<comment type="catalytic activity">
    <reaction evidence="8 9">
        <text>[[Fe-S] cluster scaffold protein carrying a second [4Fe-4S](2+) cluster] + N(6)-octanoyl-L-lysyl-[protein] + 2 oxidized [2Fe-2S]-[ferredoxin] + 2 S-adenosyl-L-methionine + 4 H(+) = [[Fe-S] cluster scaffold protein] + N(6)-[(R)-dihydrolipoyl]-L-lysyl-[protein] + 4 Fe(3+) + 2 hydrogen sulfide + 2 5'-deoxyadenosine + 2 L-methionine + 2 reduced [2Fe-2S]-[ferredoxin]</text>
        <dbReference type="Rhea" id="RHEA:16585"/>
        <dbReference type="Rhea" id="RHEA-COMP:9928"/>
        <dbReference type="Rhea" id="RHEA-COMP:10000"/>
        <dbReference type="Rhea" id="RHEA-COMP:10001"/>
        <dbReference type="Rhea" id="RHEA-COMP:10475"/>
        <dbReference type="Rhea" id="RHEA-COMP:14568"/>
        <dbReference type="Rhea" id="RHEA-COMP:14569"/>
        <dbReference type="ChEBI" id="CHEBI:15378"/>
        <dbReference type="ChEBI" id="CHEBI:17319"/>
        <dbReference type="ChEBI" id="CHEBI:29034"/>
        <dbReference type="ChEBI" id="CHEBI:29919"/>
        <dbReference type="ChEBI" id="CHEBI:33722"/>
        <dbReference type="ChEBI" id="CHEBI:33737"/>
        <dbReference type="ChEBI" id="CHEBI:33738"/>
        <dbReference type="ChEBI" id="CHEBI:57844"/>
        <dbReference type="ChEBI" id="CHEBI:59789"/>
        <dbReference type="ChEBI" id="CHEBI:78809"/>
        <dbReference type="ChEBI" id="CHEBI:83100"/>
        <dbReference type="EC" id="2.8.1.8"/>
    </reaction>
</comment>
<comment type="similarity">
    <text evidence="9">Belongs to the radical SAM superfamily. Lipoyl synthase family.</text>
</comment>
<dbReference type="EC" id="2.8.1.8" evidence="9"/>
<proteinExistence type="inferred from homology"/>
<keyword evidence="4 9" id="KW-0949">S-adenosyl-L-methionine</keyword>
<dbReference type="AlphaFoldDB" id="A0A2R7YA74"/>
<dbReference type="EMBL" id="NDWU01000001">
    <property type="protein sequence ID" value="PUA34431.1"/>
    <property type="molecule type" value="Genomic_DNA"/>
</dbReference>
<comment type="subcellular location">
    <subcellularLocation>
        <location evidence="9">Cytoplasm</location>
    </subcellularLocation>
</comment>
<dbReference type="Gene3D" id="3.20.20.70">
    <property type="entry name" value="Aldolase class I"/>
    <property type="match status" value="1"/>
</dbReference>
<evidence type="ECO:0000256" key="1">
    <source>
        <dbReference type="ARBA" id="ARBA00022485"/>
    </source>
</evidence>
<keyword evidence="2 9" id="KW-0963">Cytoplasm</keyword>
<dbReference type="UniPathway" id="UPA00538">
    <property type="reaction ID" value="UER00593"/>
</dbReference>
<dbReference type="InterPro" id="IPR031691">
    <property type="entry name" value="LIAS_N"/>
</dbReference>
<evidence type="ECO:0000259" key="10">
    <source>
        <dbReference type="PROSITE" id="PS51918"/>
    </source>
</evidence>
<dbReference type="SFLD" id="SFLDG01058">
    <property type="entry name" value="lipoyl_synthase_like"/>
    <property type="match status" value="1"/>
</dbReference>
<dbReference type="InterPro" id="IPR058240">
    <property type="entry name" value="rSAM_sf"/>
</dbReference>
<comment type="function">
    <text evidence="9">Catalyzes the radical-mediated insertion of two sulfur atoms into the C-6 and C-8 positions of the octanoyl moiety bound to the lipoyl domains of lipoate-dependent enzymes, thereby converting the octanoylated domains into lipoylated derivatives.</text>
</comment>
<dbReference type="InterPro" id="IPR013785">
    <property type="entry name" value="Aldolase_TIM"/>
</dbReference>
<dbReference type="GO" id="GO:0046872">
    <property type="term" value="F:metal ion binding"/>
    <property type="evidence" value="ECO:0007669"/>
    <property type="project" value="UniProtKB-KW"/>
</dbReference>
<dbReference type="SUPFAM" id="SSF102114">
    <property type="entry name" value="Radical SAM enzymes"/>
    <property type="match status" value="1"/>
</dbReference>
<dbReference type="PANTHER" id="PTHR10949">
    <property type="entry name" value="LIPOYL SYNTHASE"/>
    <property type="match status" value="1"/>
</dbReference>
<dbReference type="Pfam" id="PF04055">
    <property type="entry name" value="Radical_SAM"/>
    <property type="match status" value="1"/>
</dbReference>
<dbReference type="PANTHER" id="PTHR10949:SF0">
    <property type="entry name" value="LIPOYL SYNTHASE, MITOCHONDRIAL"/>
    <property type="match status" value="1"/>
</dbReference>
<dbReference type="NCBIfam" id="NF009544">
    <property type="entry name" value="PRK12928.1"/>
    <property type="match status" value="1"/>
</dbReference>
<feature type="binding site" evidence="9">
    <location>
        <position position="277"/>
    </location>
    <ligand>
        <name>[4Fe-4S] cluster</name>
        <dbReference type="ChEBI" id="CHEBI:49883"/>
        <label>1</label>
    </ligand>
</feature>
<dbReference type="GO" id="GO:0051539">
    <property type="term" value="F:4 iron, 4 sulfur cluster binding"/>
    <property type="evidence" value="ECO:0007669"/>
    <property type="project" value="UniProtKB-UniRule"/>
</dbReference>
<dbReference type="SMART" id="SM00729">
    <property type="entry name" value="Elp3"/>
    <property type="match status" value="1"/>
</dbReference>
<dbReference type="PROSITE" id="PS51918">
    <property type="entry name" value="RADICAL_SAM"/>
    <property type="match status" value="1"/>
</dbReference>
<evidence type="ECO:0000256" key="4">
    <source>
        <dbReference type="ARBA" id="ARBA00022691"/>
    </source>
</evidence>
<gene>
    <name evidence="9" type="primary">lipA</name>
    <name evidence="11" type="ORF">B9J98_00550</name>
</gene>
<keyword evidence="1 9" id="KW-0004">4Fe-4S</keyword>
<comment type="cofactor">
    <cofactor evidence="9">
        <name>[4Fe-4S] cluster</name>
        <dbReference type="ChEBI" id="CHEBI:49883"/>
    </cofactor>
    <text evidence="9">Binds 2 [4Fe-4S] clusters per subunit. One cluster is coordinated with 3 cysteines and an exchangeable S-adenosyl-L-methionine.</text>
</comment>
<accession>A0A2R7YA74</accession>
<evidence type="ECO:0000256" key="7">
    <source>
        <dbReference type="ARBA" id="ARBA00023014"/>
    </source>
</evidence>
<comment type="caution">
    <text evidence="11">The sequence shown here is derived from an EMBL/GenBank/DDBJ whole genome shotgun (WGS) entry which is preliminary data.</text>
</comment>
<dbReference type="InterPro" id="IPR007197">
    <property type="entry name" value="rSAM"/>
</dbReference>
<evidence type="ECO:0000256" key="5">
    <source>
        <dbReference type="ARBA" id="ARBA00022723"/>
    </source>
</evidence>
<protein>
    <recommendedName>
        <fullName evidence="9">Lipoyl synthase</fullName>
        <ecNumber evidence="9">2.8.1.8</ecNumber>
    </recommendedName>
    <alternativeName>
        <fullName evidence="9">Lip-syn</fullName>
        <shortName evidence="9">LS</shortName>
    </alternativeName>
    <alternativeName>
        <fullName evidence="9">Lipoate synthase</fullName>
    </alternativeName>
    <alternativeName>
        <fullName evidence="9">Lipoic acid synthase</fullName>
    </alternativeName>
    <alternativeName>
        <fullName evidence="9">Sulfur insertion protein LipA</fullName>
    </alternativeName>
</protein>
<keyword evidence="3 9" id="KW-0808">Transferase</keyword>
<keyword evidence="6 9" id="KW-0408">Iron</keyword>
<dbReference type="HAMAP" id="MF_00206">
    <property type="entry name" value="Lipoyl_synth"/>
    <property type="match status" value="1"/>
</dbReference>
<dbReference type="SFLD" id="SFLDF00271">
    <property type="entry name" value="lipoyl_synthase"/>
    <property type="match status" value="1"/>
</dbReference>
<name>A0A2R7YA74_9ARCH</name>
<feature type="binding site" evidence="9">
    <location>
        <position position="69"/>
    </location>
    <ligand>
        <name>[4Fe-4S] cluster</name>
        <dbReference type="ChEBI" id="CHEBI:49883"/>
        <label>2</label>
        <note>4Fe-4S-S-AdoMet</note>
    </ligand>
</feature>
<organism evidence="11 12">
    <name type="scientific">Candidatus Terraquivivens tikiterensis</name>
    <dbReference type="NCBI Taxonomy" id="1980982"/>
    <lineage>
        <taxon>Archaea</taxon>
        <taxon>Nitrososphaerota</taxon>
        <taxon>Candidatus Wolframiiraptoraceae</taxon>
        <taxon>Candidatus Terraquivivens</taxon>
    </lineage>
</organism>
<keyword evidence="7 9" id="KW-0411">Iron-sulfur</keyword>
<dbReference type="InterPro" id="IPR003698">
    <property type="entry name" value="Lipoyl_synth"/>
</dbReference>
<evidence type="ECO:0000313" key="12">
    <source>
        <dbReference type="Proteomes" id="UP000244066"/>
    </source>
</evidence>
<dbReference type="Pfam" id="PF16881">
    <property type="entry name" value="LIAS_N"/>
    <property type="match status" value="1"/>
</dbReference>
<dbReference type="NCBIfam" id="TIGR00510">
    <property type="entry name" value="lipA"/>
    <property type="match status" value="1"/>
</dbReference>
<dbReference type="SFLD" id="SFLDS00029">
    <property type="entry name" value="Radical_SAM"/>
    <property type="match status" value="1"/>
</dbReference>
<dbReference type="Proteomes" id="UP000244066">
    <property type="component" value="Unassembled WGS sequence"/>
</dbReference>
<feature type="domain" description="Radical SAM core" evidence="10">
    <location>
        <begin position="48"/>
        <end position="266"/>
    </location>
</feature>
<evidence type="ECO:0000256" key="2">
    <source>
        <dbReference type="ARBA" id="ARBA00022490"/>
    </source>
</evidence>